<keyword evidence="3" id="KW-1185">Reference proteome</keyword>
<evidence type="ECO:0000256" key="1">
    <source>
        <dbReference type="SAM" id="MobiDB-lite"/>
    </source>
</evidence>
<proteinExistence type="predicted"/>
<dbReference type="Proteomes" id="UP001190700">
    <property type="component" value="Unassembled WGS sequence"/>
</dbReference>
<feature type="region of interest" description="Disordered" evidence="1">
    <location>
        <begin position="59"/>
        <end position="109"/>
    </location>
</feature>
<dbReference type="EMBL" id="LGRX02016102">
    <property type="protein sequence ID" value="KAK3262569.1"/>
    <property type="molecule type" value="Genomic_DNA"/>
</dbReference>
<reference evidence="2 3" key="1">
    <citation type="journal article" date="2015" name="Genome Biol. Evol.">
        <title>Comparative Genomics of a Bacterivorous Green Alga Reveals Evolutionary Causalities and Consequences of Phago-Mixotrophic Mode of Nutrition.</title>
        <authorList>
            <person name="Burns J.A."/>
            <person name="Paasch A."/>
            <person name="Narechania A."/>
            <person name="Kim E."/>
        </authorList>
    </citation>
    <scope>NUCLEOTIDE SEQUENCE [LARGE SCALE GENOMIC DNA]</scope>
    <source>
        <strain evidence="2 3">PLY_AMNH</strain>
    </source>
</reference>
<sequence>MRGNDDTLAQRFAQLCGSAQYFPTYPETDLFDDSGEDDIEIDNADFIDEDGYAHREGCVPQHADEQTIEDVEDTGREESEAEDNADQDDIEATMRREAAAAGVRQSINL</sequence>
<dbReference type="AlphaFoldDB" id="A0AAE0FMN8"/>
<protein>
    <submittedName>
        <fullName evidence="2">Uncharacterized protein</fullName>
    </submittedName>
</protein>
<evidence type="ECO:0000313" key="3">
    <source>
        <dbReference type="Proteomes" id="UP001190700"/>
    </source>
</evidence>
<comment type="caution">
    <text evidence="2">The sequence shown here is derived from an EMBL/GenBank/DDBJ whole genome shotgun (WGS) entry which is preliminary data.</text>
</comment>
<gene>
    <name evidence="2" type="ORF">CYMTET_28583</name>
</gene>
<feature type="compositionally biased region" description="Acidic residues" evidence="1">
    <location>
        <begin position="79"/>
        <end position="91"/>
    </location>
</feature>
<organism evidence="2 3">
    <name type="scientific">Cymbomonas tetramitiformis</name>
    <dbReference type="NCBI Taxonomy" id="36881"/>
    <lineage>
        <taxon>Eukaryota</taxon>
        <taxon>Viridiplantae</taxon>
        <taxon>Chlorophyta</taxon>
        <taxon>Pyramimonadophyceae</taxon>
        <taxon>Pyramimonadales</taxon>
        <taxon>Pyramimonadaceae</taxon>
        <taxon>Cymbomonas</taxon>
    </lineage>
</organism>
<accession>A0AAE0FMN8</accession>
<name>A0AAE0FMN8_9CHLO</name>
<evidence type="ECO:0000313" key="2">
    <source>
        <dbReference type="EMBL" id="KAK3262569.1"/>
    </source>
</evidence>